<sequence length="366" mass="41008">MCDVTLFLRFLCWTVGMTKPPRSKPLLGDTEAPLRSKPRRKRNPAQPQLLFDPMPDRVEPALAQLKAHPPKGEQWSWELKWDGYRLAVHIEPKGVRILTRGGHDWTHRFPAIAEAARALGPATMIIDGEAVVLDEEGRPDFGLLQKSLGASGKTAGNRASDAVLHAFDLMYLDGHDLRNVEYRSRRHLLEDTLNGKDGAIRLSETLDAEPDILLQHVCSLGLEGIVGKHLDQPYRSGRTGDWVKIKCVQSEAFMVVGYELSAASPAGFSSLVLAAYRGDELVHVGNVGTGFRQAEMIRLRRTLDKLRWKLKQPPVPYSGKANIVWVEPTLIAEIEFRAWTADGKLRHASYKGLRERQDNADVYKLD</sequence>
<dbReference type="Gene3D" id="3.30.470.30">
    <property type="entry name" value="DNA ligase/mRNA capping enzyme"/>
    <property type="match status" value="1"/>
</dbReference>
<dbReference type="NCBIfam" id="TIGR02779">
    <property type="entry name" value="NHEJ_ligase_lig"/>
    <property type="match status" value="1"/>
</dbReference>
<protein>
    <recommendedName>
        <fullName evidence="2">DNA ligase (ATP)</fullName>
        <ecNumber evidence="2">6.5.1.1</ecNumber>
    </recommendedName>
</protein>
<dbReference type="EMBL" id="FBVY01000049">
    <property type="protein sequence ID" value="CUX03775.1"/>
    <property type="molecule type" value="Genomic_DNA"/>
</dbReference>
<dbReference type="CDD" id="cd07906">
    <property type="entry name" value="Adenylation_DNA_ligase_LigD_LigC"/>
    <property type="match status" value="1"/>
</dbReference>
<dbReference type="PANTHER" id="PTHR45674:SF4">
    <property type="entry name" value="DNA LIGASE 1"/>
    <property type="match status" value="1"/>
</dbReference>
<dbReference type="Gene3D" id="3.30.1490.70">
    <property type="match status" value="1"/>
</dbReference>
<comment type="caution">
    <text evidence="7">The sequence shown here is derived from an EMBL/GenBank/DDBJ whole genome shotgun (WGS) entry which is preliminary data.</text>
</comment>
<evidence type="ECO:0000313" key="8">
    <source>
        <dbReference type="Proteomes" id="UP000191933"/>
    </source>
</evidence>
<evidence type="ECO:0000313" key="7">
    <source>
        <dbReference type="EMBL" id="CUX03775.1"/>
    </source>
</evidence>
<dbReference type="GO" id="GO:0006281">
    <property type="term" value="P:DNA repair"/>
    <property type="evidence" value="ECO:0007669"/>
    <property type="project" value="InterPro"/>
</dbReference>
<reference evidence="7 8" key="1">
    <citation type="submission" date="2016-01" db="EMBL/GenBank/DDBJ databases">
        <authorList>
            <person name="Regsiter A."/>
            <person name="william w."/>
        </authorList>
    </citation>
    <scope>NUCLEOTIDE SEQUENCE [LARGE SCALE GENOMIC DNA]</scope>
    <source>
        <strain evidence="7 8">CFBP 5494</strain>
    </source>
</reference>
<dbReference type="InterPro" id="IPR012309">
    <property type="entry name" value="DNA_ligase_ATP-dep_C"/>
</dbReference>
<dbReference type="InterPro" id="IPR012310">
    <property type="entry name" value="DNA_ligase_ATP-dep_cent"/>
</dbReference>
<dbReference type="PROSITE" id="PS50160">
    <property type="entry name" value="DNA_LIGASE_A3"/>
    <property type="match status" value="1"/>
</dbReference>
<proteinExistence type="inferred from homology"/>
<dbReference type="EC" id="6.5.1.1" evidence="2"/>
<dbReference type="Pfam" id="PF01068">
    <property type="entry name" value="DNA_ligase_A_M"/>
    <property type="match status" value="1"/>
</dbReference>
<dbReference type="InterPro" id="IPR014146">
    <property type="entry name" value="LigD_ligase_dom"/>
</dbReference>
<dbReference type="SUPFAM" id="SSF50249">
    <property type="entry name" value="Nucleic acid-binding proteins"/>
    <property type="match status" value="1"/>
</dbReference>
<dbReference type="SUPFAM" id="SSF56091">
    <property type="entry name" value="DNA ligase/mRNA capping enzyme, catalytic domain"/>
    <property type="match status" value="1"/>
</dbReference>
<evidence type="ECO:0000256" key="3">
    <source>
        <dbReference type="ARBA" id="ARBA00022598"/>
    </source>
</evidence>
<comment type="catalytic activity">
    <reaction evidence="4">
        <text>ATP + (deoxyribonucleotide)n-3'-hydroxyl + 5'-phospho-(deoxyribonucleotide)m = (deoxyribonucleotide)n+m + AMP + diphosphate.</text>
        <dbReference type="EC" id="6.5.1.1"/>
    </reaction>
</comment>
<accession>A0A9W5F3M9</accession>
<organism evidence="7 8">
    <name type="scientific">Agrobacterium genomosp. 2 str. CFBP 5494</name>
    <dbReference type="NCBI Taxonomy" id="1183436"/>
    <lineage>
        <taxon>Bacteria</taxon>
        <taxon>Pseudomonadati</taxon>
        <taxon>Pseudomonadota</taxon>
        <taxon>Alphaproteobacteria</taxon>
        <taxon>Hyphomicrobiales</taxon>
        <taxon>Rhizobiaceae</taxon>
        <taxon>Rhizobium/Agrobacterium group</taxon>
        <taxon>Agrobacterium</taxon>
        <taxon>Agrobacterium tumefaciens complex</taxon>
    </lineage>
</organism>
<dbReference type="InterPro" id="IPR012340">
    <property type="entry name" value="NA-bd_OB-fold"/>
</dbReference>
<evidence type="ECO:0000256" key="4">
    <source>
        <dbReference type="ARBA" id="ARBA00034003"/>
    </source>
</evidence>
<dbReference type="Pfam" id="PF04679">
    <property type="entry name" value="DNA_ligase_A_C"/>
    <property type="match status" value="1"/>
</dbReference>
<keyword evidence="8" id="KW-1185">Reference proteome</keyword>
<comment type="similarity">
    <text evidence="1">Belongs to the ATP-dependent DNA ligase family.</text>
</comment>
<dbReference type="PANTHER" id="PTHR45674">
    <property type="entry name" value="DNA LIGASE 1/3 FAMILY MEMBER"/>
    <property type="match status" value="1"/>
</dbReference>
<evidence type="ECO:0000256" key="5">
    <source>
        <dbReference type="SAM" id="MobiDB-lite"/>
    </source>
</evidence>
<dbReference type="CDD" id="cd07971">
    <property type="entry name" value="OBF_DNA_ligase_LigD"/>
    <property type="match status" value="1"/>
</dbReference>
<dbReference type="Gene3D" id="2.40.50.140">
    <property type="entry name" value="Nucleic acid-binding proteins"/>
    <property type="match status" value="1"/>
</dbReference>
<evidence type="ECO:0000259" key="6">
    <source>
        <dbReference type="PROSITE" id="PS50160"/>
    </source>
</evidence>
<name>A0A9W5F3M9_9HYPH</name>
<dbReference type="GO" id="GO:0003910">
    <property type="term" value="F:DNA ligase (ATP) activity"/>
    <property type="evidence" value="ECO:0007669"/>
    <property type="project" value="UniProtKB-EC"/>
</dbReference>
<dbReference type="Proteomes" id="UP000191933">
    <property type="component" value="Unassembled WGS sequence"/>
</dbReference>
<feature type="region of interest" description="Disordered" evidence="5">
    <location>
        <begin position="22"/>
        <end position="53"/>
    </location>
</feature>
<dbReference type="AlphaFoldDB" id="A0A9W5F3M9"/>
<dbReference type="InterPro" id="IPR050191">
    <property type="entry name" value="ATP-dep_DNA_ligase"/>
</dbReference>
<feature type="domain" description="ATP-dependent DNA ligase family profile" evidence="6">
    <location>
        <begin position="155"/>
        <end position="246"/>
    </location>
</feature>
<dbReference type="GO" id="GO:0006310">
    <property type="term" value="P:DNA recombination"/>
    <property type="evidence" value="ECO:0007669"/>
    <property type="project" value="InterPro"/>
</dbReference>
<gene>
    <name evidence="7" type="ORF">AGR2A_pc0005</name>
</gene>
<evidence type="ECO:0000256" key="1">
    <source>
        <dbReference type="ARBA" id="ARBA00007572"/>
    </source>
</evidence>
<dbReference type="GO" id="GO:0005524">
    <property type="term" value="F:ATP binding"/>
    <property type="evidence" value="ECO:0007669"/>
    <property type="project" value="InterPro"/>
</dbReference>
<keyword evidence="3 7" id="KW-0436">Ligase</keyword>
<evidence type="ECO:0000256" key="2">
    <source>
        <dbReference type="ARBA" id="ARBA00012727"/>
    </source>
</evidence>